<evidence type="ECO:0000259" key="8">
    <source>
        <dbReference type="SMART" id="SM01017"/>
    </source>
</evidence>
<keyword evidence="4" id="KW-0844">Vision</keyword>
<dbReference type="InterPro" id="IPR011021">
    <property type="entry name" value="Arrestin-like_N"/>
</dbReference>
<comment type="function">
    <text evidence="5">May play a role in an as yet undefined retina-specific signal transduction. Could bind to photoactivated-phosphorylated red/green opsins.</text>
</comment>
<feature type="region of interest" description="Disordered" evidence="7">
    <location>
        <begin position="445"/>
        <end position="514"/>
    </location>
</feature>
<evidence type="ECO:0000256" key="6">
    <source>
        <dbReference type="ARBA" id="ARBA00031498"/>
    </source>
</evidence>
<reference evidence="9" key="1">
    <citation type="submission" date="2023-08" db="EMBL/GenBank/DDBJ databases">
        <authorList>
            <person name="Alioto T."/>
            <person name="Alioto T."/>
            <person name="Gomez Garrido J."/>
        </authorList>
    </citation>
    <scope>NUCLEOTIDE SEQUENCE</scope>
</reference>
<dbReference type="Proteomes" id="UP001178508">
    <property type="component" value="Chromosome 9"/>
</dbReference>
<organism evidence="9 10">
    <name type="scientific">Xyrichtys novacula</name>
    <name type="common">Pearly razorfish</name>
    <name type="synonym">Hemipteronotus novacula</name>
    <dbReference type="NCBI Taxonomy" id="13765"/>
    <lineage>
        <taxon>Eukaryota</taxon>
        <taxon>Metazoa</taxon>
        <taxon>Chordata</taxon>
        <taxon>Craniata</taxon>
        <taxon>Vertebrata</taxon>
        <taxon>Euteleostomi</taxon>
        <taxon>Actinopterygii</taxon>
        <taxon>Neopterygii</taxon>
        <taxon>Teleostei</taxon>
        <taxon>Neoteleostei</taxon>
        <taxon>Acanthomorphata</taxon>
        <taxon>Eupercaria</taxon>
        <taxon>Labriformes</taxon>
        <taxon>Labridae</taxon>
        <taxon>Xyrichtys</taxon>
    </lineage>
</organism>
<dbReference type="InterPro" id="IPR014753">
    <property type="entry name" value="Arrestin_N"/>
</dbReference>
<dbReference type="GO" id="GO:0001664">
    <property type="term" value="F:G protein-coupled receptor binding"/>
    <property type="evidence" value="ECO:0007669"/>
    <property type="project" value="TreeGrafter"/>
</dbReference>
<evidence type="ECO:0000256" key="1">
    <source>
        <dbReference type="ARBA" id="ARBA00005298"/>
    </source>
</evidence>
<dbReference type="PROSITE" id="PS00295">
    <property type="entry name" value="ARRESTINS"/>
    <property type="match status" value="1"/>
</dbReference>
<dbReference type="FunFam" id="2.60.40.640:FF:000011">
    <property type="entry name" value="S-arrestin isoform X2"/>
    <property type="match status" value="1"/>
</dbReference>
<dbReference type="Gene3D" id="2.60.40.840">
    <property type="match status" value="1"/>
</dbReference>
<dbReference type="GO" id="GO:0002031">
    <property type="term" value="P:G protein-coupled receptor internalization"/>
    <property type="evidence" value="ECO:0007669"/>
    <property type="project" value="TreeGrafter"/>
</dbReference>
<proteinExistence type="inferred from homology"/>
<evidence type="ECO:0000256" key="5">
    <source>
        <dbReference type="ARBA" id="ARBA00024976"/>
    </source>
</evidence>
<dbReference type="InterPro" id="IPR014752">
    <property type="entry name" value="Arrestin-like_C"/>
</dbReference>
<dbReference type="SUPFAM" id="SSF81296">
    <property type="entry name" value="E set domains"/>
    <property type="match status" value="2"/>
</dbReference>
<dbReference type="GO" id="GO:0007601">
    <property type="term" value="P:visual perception"/>
    <property type="evidence" value="ECO:0007669"/>
    <property type="project" value="UniProtKB-KW"/>
</dbReference>
<evidence type="ECO:0000256" key="4">
    <source>
        <dbReference type="ARBA" id="ARBA00023305"/>
    </source>
</evidence>
<comment type="similarity">
    <text evidence="1">Belongs to the arrestin family.</text>
</comment>
<dbReference type="EMBL" id="OY660872">
    <property type="protein sequence ID" value="CAJ1063584.1"/>
    <property type="molecule type" value="Genomic_DNA"/>
</dbReference>
<name>A0AAV1FS16_XYRNO</name>
<dbReference type="Pfam" id="PF00339">
    <property type="entry name" value="Arrestin_N"/>
    <property type="match status" value="1"/>
</dbReference>
<evidence type="ECO:0000313" key="9">
    <source>
        <dbReference type="EMBL" id="CAJ1063584.1"/>
    </source>
</evidence>
<dbReference type="AlphaFoldDB" id="A0AAV1FS16"/>
<keyword evidence="3" id="KW-0716">Sensory transduction</keyword>
<sequence>MAKVYKKTSGNGGVTLYLGKRDYVDHMNSVDQVDGVVKLDPTDFKDRKVFVQLACAFRYGSDDLDVMGLCFRKDIWIQHVQIYPENHKPTLTPMHETLLKKAGDNSHPFTFEIPTNLPCSVSLQPGPDDKGKACGVDFEVKTYLAKEKSNADEKIEKKDTARLVIRKVQYAPTQIGAGPKAELCKNFMMSDKPVHLEASMDKDLYFHGEAIPIKIKINNESNKTVKKFRITVDQTTDIVLYSADKYTKQVFLQEFGETVEPNGTYENTLSITLRLAENKEKRGLALDGRLKDEDTNLASTTMLRGGLEKEVLGILVSYKIKINLMVAGGGLLGGLTASDVTLELPLSLMHPKPEDDEDFEWEPPTEAEMKVIQARRERQDKISKLMGDYLLKGYKMLGDCCETCGTILLQDRQQKIYCVSCQELDSDVDKDNPALNAQAALSQVRERQLAAQSPTPSQTPVLNGGPSTQASVSVPRPEHCEGAAAGGRALLPPAAAPTPSPPAPTTSLAPARPPVIAQSPTLQPVLQEAEEAVLTKLRWATNQLQSSASLEASIQLCTLIASCASSLRSLKELNQ</sequence>
<dbReference type="FunFam" id="2.60.40.840:FF:000002">
    <property type="entry name" value="Arrestin 3"/>
    <property type="match status" value="1"/>
</dbReference>
<dbReference type="PANTHER" id="PTHR11792:SF19">
    <property type="entry name" value="ARRESTIN-C"/>
    <property type="match status" value="1"/>
</dbReference>
<dbReference type="InterPro" id="IPR017864">
    <property type="entry name" value="Arrestin_CS"/>
</dbReference>
<evidence type="ECO:0000256" key="2">
    <source>
        <dbReference type="ARBA" id="ARBA00017730"/>
    </source>
</evidence>
<evidence type="ECO:0000313" key="10">
    <source>
        <dbReference type="Proteomes" id="UP001178508"/>
    </source>
</evidence>
<evidence type="ECO:0000256" key="3">
    <source>
        <dbReference type="ARBA" id="ARBA00022606"/>
    </source>
</evidence>
<dbReference type="InterPro" id="IPR014756">
    <property type="entry name" value="Ig_E-set"/>
</dbReference>
<dbReference type="PANTHER" id="PTHR11792">
    <property type="entry name" value="ARRESTIN"/>
    <property type="match status" value="1"/>
</dbReference>
<dbReference type="PRINTS" id="PR00309">
    <property type="entry name" value="ARRESTIN"/>
</dbReference>
<dbReference type="InterPro" id="IPR011022">
    <property type="entry name" value="Arrestin_C-like"/>
</dbReference>
<dbReference type="SMART" id="SM01017">
    <property type="entry name" value="Arrestin_C"/>
    <property type="match status" value="1"/>
</dbReference>
<gene>
    <name evidence="9" type="ORF">XNOV1_A002871</name>
</gene>
<accession>A0AAV1FS16</accession>
<dbReference type="InterPro" id="IPR000698">
    <property type="entry name" value="Arrestin"/>
</dbReference>
<keyword evidence="10" id="KW-1185">Reference proteome</keyword>
<protein>
    <recommendedName>
        <fullName evidence="2">Arrestin-C</fullName>
    </recommendedName>
    <alternativeName>
        <fullName evidence="6">Cone arrestin</fullName>
    </alternativeName>
</protein>
<dbReference type="Gene3D" id="2.60.40.640">
    <property type="match status" value="1"/>
</dbReference>
<dbReference type="GO" id="GO:0001750">
    <property type="term" value="C:photoreceptor outer segment"/>
    <property type="evidence" value="ECO:0007669"/>
    <property type="project" value="UniProtKB-ARBA"/>
</dbReference>
<dbReference type="GO" id="GO:0007165">
    <property type="term" value="P:signal transduction"/>
    <property type="evidence" value="ECO:0007669"/>
    <property type="project" value="InterPro"/>
</dbReference>
<dbReference type="GO" id="GO:0007399">
    <property type="term" value="P:nervous system development"/>
    <property type="evidence" value="ECO:0007669"/>
    <property type="project" value="UniProtKB-ARBA"/>
</dbReference>
<dbReference type="InterPro" id="IPR009563">
    <property type="entry name" value="SSSCA1"/>
</dbReference>
<feature type="compositionally biased region" description="Pro residues" evidence="7">
    <location>
        <begin position="494"/>
        <end position="504"/>
    </location>
</feature>
<evidence type="ECO:0000256" key="7">
    <source>
        <dbReference type="SAM" id="MobiDB-lite"/>
    </source>
</evidence>
<feature type="compositionally biased region" description="Polar residues" evidence="7">
    <location>
        <begin position="450"/>
        <end position="472"/>
    </location>
</feature>
<feature type="compositionally biased region" description="Low complexity" evidence="7">
    <location>
        <begin position="482"/>
        <end position="493"/>
    </location>
</feature>
<dbReference type="Pfam" id="PF02752">
    <property type="entry name" value="Arrestin_C"/>
    <property type="match status" value="1"/>
</dbReference>
<dbReference type="Pfam" id="PF06677">
    <property type="entry name" value="Auto_anti-p27"/>
    <property type="match status" value="1"/>
</dbReference>
<feature type="domain" description="Arrestin C-terminal-like" evidence="8">
    <location>
        <begin position="190"/>
        <end position="353"/>
    </location>
</feature>